<evidence type="ECO:0000259" key="1">
    <source>
        <dbReference type="Pfam" id="PF01966"/>
    </source>
</evidence>
<proteinExistence type="predicted"/>
<dbReference type="OrthoDB" id="9794480at2"/>
<dbReference type="AlphaFoldDB" id="A0A0G4K937"/>
<feature type="domain" description="HD" evidence="1">
    <location>
        <begin position="25"/>
        <end position="103"/>
    </location>
</feature>
<gene>
    <name evidence="2" type="ORF">BRSU_2058</name>
</gene>
<sequence>MEILDLERAEYELNKAYKSNPTPWAEHSRYVAKAARIIASEYNKKSIDKKLDEDNSYIFGLLHDIGRYTGISAERHLIDGYKYCINYGWEKMAQICITHAFMIQDVNTAIGKFDMPEEDFKFLKNFVDNAVYDDYDLLIQLCDCLALPSGFCLLEKRFVDAALRYGTFPQSALRWKRVFEIKEYFENTIGTSIYNLLPNIKDNIF</sequence>
<accession>A0A0G4K937</accession>
<dbReference type="CDD" id="cd00077">
    <property type="entry name" value="HDc"/>
    <property type="match status" value="1"/>
</dbReference>
<dbReference type="SUPFAM" id="SSF109604">
    <property type="entry name" value="HD-domain/PDEase-like"/>
    <property type="match status" value="1"/>
</dbReference>
<dbReference type="RefSeq" id="WP_048595256.1">
    <property type="nucleotide sequence ID" value="NZ_CVLB01000002.1"/>
</dbReference>
<dbReference type="InterPro" id="IPR003607">
    <property type="entry name" value="HD/PDEase_dom"/>
</dbReference>
<dbReference type="GO" id="GO:0016787">
    <property type="term" value="F:hydrolase activity"/>
    <property type="evidence" value="ECO:0007669"/>
    <property type="project" value="UniProtKB-KW"/>
</dbReference>
<name>A0A0G4K937_9SPIR</name>
<reference evidence="3" key="1">
    <citation type="submission" date="2015-04" db="EMBL/GenBank/DDBJ databases">
        <authorList>
            <person name="Mushtaq Mamoona"/>
        </authorList>
    </citation>
    <scope>NUCLEOTIDE SEQUENCE [LARGE SCALE GENOMIC DNA]</scope>
    <source>
        <strain evidence="3">AN4859/03</strain>
    </source>
</reference>
<organism evidence="2 3">
    <name type="scientific">Brachyspira suanatina</name>
    <dbReference type="NCBI Taxonomy" id="381802"/>
    <lineage>
        <taxon>Bacteria</taxon>
        <taxon>Pseudomonadati</taxon>
        <taxon>Spirochaetota</taxon>
        <taxon>Spirochaetia</taxon>
        <taxon>Brachyspirales</taxon>
        <taxon>Brachyspiraceae</taxon>
        <taxon>Brachyspira</taxon>
    </lineage>
</organism>
<dbReference type="Proteomes" id="UP000043763">
    <property type="component" value="Unassembled WGS sequence"/>
</dbReference>
<dbReference type="InterPro" id="IPR006674">
    <property type="entry name" value="HD_domain"/>
</dbReference>
<keyword evidence="2" id="KW-0378">Hydrolase</keyword>
<dbReference type="Gene3D" id="1.10.3210.10">
    <property type="entry name" value="Hypothetical protein af1432"/>
    <property type="match status" value="1"/>
</dbReference>
<evidence type="ECO:0000313" key="2">
    <source>
        <dbReference type="EMBL" id="CRF34497.1"/>
    </source>
</evidence>
<protein>
    <submittedName>
        <fullName evidence="2">Phosphohydrolase</fullName>
    </submittedName>
</protein>
<keyword evidence="3" id="KW-1185">Reference proteome</keyword>
<dbReference type="Pfam" id="PF01966">
    <property type="entry name" value="HD"/>
    <property type="match status" value="1"/>
</dbReference>
<dbReference type="EMBL" id="CVLB01000002">
    <property type="protein sequence ID" value="CRF34497.1"/>
    <property type="molecule type" value="Genomic_DNA"/>
</dbReference>
<evidence type="ECO:0000313" key="3">
    <source>
        <dbReference type="Proteomes" id="UP000043763"/>
    </source>
</evidence>